<evidence type="ECO:0000256" key="1">
    <source>
        <dbReference type="SAM" id="SignalP"/>
    </source>
</evidence>
<dbReference type="OrthoDB" id="6215531at2759"/>
<keyword evidence="3" id="KW-1185">Reference proteome</keyword>
<reference evidence="2" key="2">
    <citation type="submission" date="2020-11" db="EMBL/GenBank/DDBJ databases">
        <authorList>
            <person name="McCartney M.A."/>
            <person name="Auch B."/>
            <person name="Kono T."/>
            <person name="Mallez S."/>
            <person name="Becker A."/>
            <person name="Gohl D.M."/>
            <person name="Silverstein K.A.T."/>
            <person name="Koren S."/>
            <person name="Bechman K.B."/>
            <person name="Herman A."/>
            <person name="Abrahante J.E."/>
            <person name="Garbe J."/>
        </authorList>
    </citation>
    <scope>NUCLEOTIDE SEQUENCE</scope>
    <source>
        <strain evidence="2">Duluth1</strain>
        <tissue evidence="2">Whole animal</tissue>
    </source>
</reference>
<evidence type="ECO:0000313" key="3">
    <source>
        <dbReference type="Proteomes" id="UP000828390"/>
    </source>
</evidence>
<comment type="caution">
    <text evidence="2">The sequence shown here is derived from an EMBL/GenBank/DDBJ whole genome shotgun (WGS) entry which is preliminary data.</text>
</comment>
<name>A0A9D4FZ65_DREPO</name>
<proteinExistence type="predicted"/>
<feature type="signal peptide" evidence="1">
    <location>
        <begin position="1"/>
        <end position="23"/>
    </location>
</feature>
<evidence type="ECO:0000313" key="2">
    <source>
        <dbReference type="EMBL" id="KAH3807653.1"/>
    </source>
</evidence>
<dbReference type="EMBL" id="JAIWYP010000006">
    <property type="protein sequence ID" value="KAH3807653.1"/>
    <property type="molecule type" value="Genomic_DNA"/>
</dbReference>
<dbReference type="Proteomes" id="UP000828390">
    <property type="component" value="Unassembled WGS sequence"/>
</dbReference>
<keyword evidence="1" id="KW-0732">Signal</keyword>
<sequence length="324" mass="35778">MSPLSTLLMLMLIGCDHVTRGQARTSSRDSLRRSLNIDPTLSHARDTPIPVSQNVNVFLLVDDIPVQDAPTARVLPTQMTDPSRPSVRTPQVTVAESRQGTLSASITAGRPVLLESTLGQVARQQVLQSRPTASIPVMIENQPEVQFVQPQPRLTAPAPSTAAMNAAIVVVNDQRPVFNEQRPVVNDQRPVINDRLINNVRPIPVDEAISAKTECSFQIPLFLLPDTDPANLAQNQQCPSFLLYGPNIDPTLVSLLVDHWTGVDNVGGPSLDRVRSQITQVEFEQKCLVPALRAHVFGGAACKTRELRVYLEWLLYLRERLFNI</sequence>
<protein>
    <submittedName>
        <fullName evidence="2">Uncharacterized protein</fullName>
    </submittedName>
</protein>
<feature type="chain" id="PRO_5038559339" evidence="1">
    <location>
        <begin position="24"/>
        <end position="324"/>
    </location>
</feature>
<dbReference type="AlphaFoldDB" id="A0A9D4FZ65"/>
<organism evidence="2 3">
    <name type="scientific">Dreissena polymorpha</name>
    <name type="common">Zebra mussel</name>
    <name type="synonym">Mytilus polymorpha</name>
    <dbReference type="NCBI Taxonomy" id="45954"/>
    <lineage>
        <taxon>Eukaryota</taxon>
        <taxon>Metazoa</taxon>
        <taxon>Spiralia</taxon>
        <taxon>Lophotrochozoa</taxon>
        <taxon>Mollusca</taxon>
        <taxon>Bivalvia</taxon>
        <taxon>Autobranchia</taxon>
        <taxon>Heteroconchia</taxon>
        <taxon>Euheterodonta</taxon>
        <taxon>Imparidentia</taxon>
        <taxon>Neoheterodontei</taxon>
        <taxon>Myida</taxon>
        <taxon>Dreissenoidea</taxon>
        <taxon>Dreissenidae</taxon>
        <taxon>Dreissena</taxon>
    </lineage>
</organism>
<gene>
    <name evidence="2" type="ORF">DPMN_136001</name>
</gene>
<accession>A0A9D4FZ65</accession>
<reference evidence="2" key="1">
    <citation type="journal article" date="2019" name="bioRxiv">
        <title>The Genome of the Zebra Mussel, Dreissena polymorpha: A Resource for Invasive Species Research.</title>
        <authorList>
            <person name="McCartney M.A."/>
            <person name="Auch B."/>
            <person name="Kono T."/>
            <person name="Mallez S."/>
            <person name="Zhang Y."/>
            <person name="Obille A."/>
            <person name="Becker A."/>
            <person name="Abrahante J.E."/>
            <person name="Garbe J."/>
            <person name="Badalamenti J.P."/>
            <person name="Herman A."/>
            <person name="Mangelson H."/>
            <person name="Liachko I."/>
            <person name="Sullivan S."/>
            <person name="Sone E.D."/>
            <person name="Koren S."/>
            <person name="Silverstein K.A.T."/>
            <person name="Beckman K.B."/>
            <person name="Gohl D.M."/>
        </authorList>
    </citation>
    <scope>NUCLEOTIDE SEQUENCE</scope>
    <source>
        <strain evidence="2">Duluth1</strain>
        <tissue evidence="2">Whole animal</tissue>
    </source>
</reference>